<comment type="catalytic activity">
    <reaction evidence="1">
        <text>ATP + protein L-histidine = ADP + protein N-phospho-L-histidine.</text>
        <dbReference type="EC" id="2.7.13.3"/>
    </reaction>
</comment>
<evidence type="ECO:0000256" key="4">
    <source>
        <dbReference type="ARBA" id="ARBA00022679"/>
    </source>
</evidence>
<dbReference type="PANTHER" id="PTHR43047:SF72">
    <property type="entry name" value="OSMOSENSING HISTIDINE PROTEIN KINASE SLN1"/>
    <property type="match status" value="1"/>
</dbReference>
<keyword evidence="6" id="KW-1133">Transmembrane helix</keyword>
<evidence type="ECO:0000256" key="2">
    <source>
        <dbReference type="ARBA" id="ARBA00012438"/>
    </source>
</evidence>
<dbReference type="Gene3D" id="3.30.565.10">
    <property type="entry name" value="Histidine kinase-like ATPase, C-terminal domain"/>
    <property type="match status" value="1"/>
</dbReference>
<dbReference type="SUPFAM" id="SSF55874">
    <property type="entry name" value="ATPase domain of HSP90 chaperone/DNA topoisomerase II/histidine kinase"/>
    <property type="match status" value="1"/>
</dbReference>
<dbReference type="InterPro" id="IPR004358">
    <property type="entry name" value="Sig_transdc_His_kin-like_C"/>
</dbReference>
<dbReference type="PANTHER" id="PTHR43047">
    <property type="entry name" value="TWO-COMPONENT HISTIDINE PROTEIN KINASE"/>
    <property type="match status" value="1"/>
</dbReference>
<organism evidence="8 9">
    <name type="scientific">Cafeteria roenbergensis</name>
    <name type="common">Marine flagellate</name>
    <dbReference type="NCBI Taxonomy" id="33653"/>
    <lineage>
        <taxon>Eukaryota</taxon>
        <taxon>Sar</taxon>
        <taxon>Stramenopiles</taxon>
        <taxon>Bigyra</taxon>
        <taxon>Opalozoa</taxon>
        <taxon>Bicosoecida</taxon>
        <taxon>Cafeteriaceae</taxon>
        <taxon>Cafeteria</taxon>
    </lineage>
</organism>
<keyword evidence="6" id="KW-0812">Transmembrane</keyword>
<dbReference type="Gene3D" id="1.10.287.130">
    <property type="match status" value="1"/>
</dbReference>
<dbReference type="EMBL" id="VLTN01000064">
    <property type="protein sequence ID" value="KAA0147593.1"/>
    <property type="molecule type" value="Genomic_DNA"/>
</dbReference>
<evidence type="ECO:0000256" key="1">
    <source>
        <dbReference type="ARBA" id="ARBA00000085"/>
    </source>
</evidence>
<evidence type="ECO:0000256" key="3">
    <source>
        <dbReference type="ARBA" id="ARBA00022553"/>
    </source>
</evidence>
<gene>
    <name evidence="8" type="ORF">FNF29_07240</name>
</gene>
<feature type="domain" description="Histidine kinase" evidence="7">
    <location>
        <begin position="178"/>
        <end position="465"/>
    </location>
</feature>
<dbReference type="SMART" id="SM00388">
    <property type="entry name" value="HisKA"/>
    <property type="match status" value="1"/>
</dbReference>
<dbReference type="Pfam" id="PF02518">
    <property type="entry name" value="HATPase_c"/>
    <property type="match status" value="1"/>
</dbReference>
<dbReference type="PROSITE" id="PS50109">
    <property type="entry name" value="HIS_KIN"/>
    <property type="match status" value="1"/>
</dbReference>
<dbReference type="InterPro" id="IPR036890">
    <property type="entry name" value="HATPase_C_sf"/>
</dbReference>
<keyword evidence="3" id="KW-0597">Phosphoprotein</keyword>
<evidence type="ECO:0000256" key="5">
    <source>
        <dbReference type="ARBA" id="ARBA00022777"/>
    </source>
</evidence>
<dbReference type="InterPro" id="IPR005467">
    <property type="entry name" value="His_kinase_dom"/>
</dbReference>
<keyword evidence="6" id="KW-0472">Membrane</keyword>
<keyword evidence="5" id="KW-0418">Kinase</keyword>
<proteinExistence type="predicted"/>
<feature type="transmembrane region" description="Helical" evidence="6">
    <location>
        <begin position="133"/>
        <end position="153"/>
    </location>
</feature>
<dbReference type="GO" id="GO:0009927">
    <property type="term" value="F:histidine phosphotransfer kinase activity"/>
    <property type="evidence" value="ECO:0007669"/>
    <property type="project" value="TreeGrafter"/>
</dbReference>
<sequence>MFVVACTTAAQTSTSSWLAGRTVTKTATRWLLCGLASMILPMLITRWTREMGMVAMPFVSLGTVKQCTTMDFTHFSALCQALISAAALLHSTADCPESLFAPVPGDEGMAWPDGCDSPECWISISKSQQLNTVLLWMACLIYCFTAIALAVFAQATTAFKRAKDSAKAAAQMQCALRYVSHETRSPLNGAALSLSLLDDIIRGFGNRSDSPQLVGDLHASVEAAKRQLDDMLTFERVTSLRAAKGVPWSWVFGEPVSAYEVFADIDRIMSVIGNAMSNAIKIAPADGEGRVTVSLLVAQANLLKGKPVRAPRRAAQGCASLSAGGCWSSGASVQVAPNSAATRTGSVAAHTLGSSRSVAAFPSGVSGAERAHSIRSVQRQSEVVRRVLVIEVLDNGKGIAPVRLETDGLFQPFQQLRMGDGMLSTASGGLGLSTVRAIVVDQMGGDVSLASKEGEGTLFTARVPV</sequence>
<accession>A0A5A8C3M9</accession>
<evidence type="ECO:0000259" key="7">
    <source>
        <dbReference type="PROSITE" id="PS50109"/>
    </source>
</evidence>
<dbReference type="PRINTS" id="PR00344">
    <property type="entry name" value="BCTRLSENSOR"/>
</dbReference>
<keyword evidence="4" id="KW-0808">Transferase</keyword>
<protein>
    <recommendedName>
        <fullName evidence="2">histidine kinase</fullName>
        <ecNumber evidence="2">2.7.13.3</ecNumber>
    </recommendedName>
</protein>
<dbReference type="Pfam" id="PF00512">
    <property type="entry name" value="HisKA"/>
    <property type="match status" value="1"/>
</dbReference>
<dbReference type="CDD" id="cd00082">
    <property type="entry name" value="HisKA"/>
    <property type="match status" value="1"/>
</dbReference>
<comment type="caution">
    <text evidence="8">The sequence shown here is derived from an EMBL/GenBank/DDBJ whole genome shotgun (WGS) entry which is preliminary data.</text>
</comment>
<dbReference type="InterPro" id="IPR003661">
    <property type="entry name" value="HisK_dim/P_dom"/>
</dbReference>
<dbReference type="SUPFAM" id="SSF47384">
    <property type="entry name" value="Homodimeric domain of signal transducing histidine kinase"/>
    <property type="match status" value="1"/>
</dbReference>
<keyword evidence="9" id="KW-1185">Reference proteome</keyword>
<dbReference type="InterPro" id="IPR036097">
    <property type="entry name" value="HisK_dim/P_sf"/>
</dbReference>
<reference evidence="8 9" key="1">
    <citation type="submission" date="2019-07" db="EMBL/GenBank/DDBJ databases">
        <title>Genomes of Cafeteria roenbergensis.</title>
        <authorList>
            <person name="Fischer M.G."/>
            <person name="Hackl T."/>
            <person name="Roman M."/>
        </authorList>
    </citation>
    <scope>NUCLEOTIDE SEQUENCE [LARGE SCALE GENOMIC DNA]</scope>
    <source>
        <strain evidence="8 9">BVI</strain>
    </source>
</reference>
<dbReference type="InterPro" id="IPR003594">
    <property type="entry name" value="HATPase_dom"/>
</dbReference>
<dbReference type="SMART" id="SM00387">
    <property type="entry name" value="HATPase_c"/>
    <property type="match status" value="1"/>
</dbReference>
<name>A0A5A8C3M9_CAFRO</name>
<feature type="transmembrane region" description="Helical" evidence="6">
    <location>
        <begin position="28"/>
        <end position="47"/>
    </location>
</feature>
<evidence type="ECO:0000313" key="9">
    <source>
        <dbReference type="Proteomes" id="UP000323011"/>
    </source>
</evidence>
<dbReference type="EC" id="2.7.13.3" evidence="2"/>
<dbReference type="Proteomes" id="UP000323011">
    <property type="component" value="Unassembled WGS sequence"/>
</dbReference>
<evidence type="ECO:0000313" key="8">
    <source>
        <dbReference type="EMBL" id="KAA0147593.1"/>
    </source>
</evidence>
<dbReference type="AlphaFoldDB" id="A0A5A8C3M9"/>
<dbReference type="GO" id="GO:0000155">
    <property type="term" value="F:phosphorelay sensor kinase activity"/>
    <property type="evidence" value="ECO:0007669"/>
    <property type="project" value="InterPro"/>
</dbReference>
<dbReference type="GO" id="GO:0005886">
    <property type="term" value="C:plasma membrane"/>
    <property type="evidence" value="ECO:0007669"/>
    <property type="project" value="TreeGrafter"/>
</dbReference>
<evidence type="ECO:0000256" key="6">
    <source>
        <dbReference type="SAM" id="Phobius"/>
    </source>
</evidence>